<dbReference type="STRING" id="460265.Mnod_5629"/>
<organism evidence="1 2">
    <name type="scientific">Methylobacterium nodulans (strain LMG 21967 / CNCM I-2342 / ORS 2060)</name>
    <dbReference type="NCBI Taxonomy" id="460265"/>
    <lineage>
        <taxon>Bacteria</taxon>
        <taxon>Pseudomonadati</taxon>
        <taxon>Pseudomonadota</taxon>
        <taxon>Alphaproteobacteria</taxon>
        <taxon>Hyphomicrobiales</taxon>
        <taxon>Methylobacteriaceae</taxon>
        <taxon>Methylobacterium</taxon>
    </lineage>
</organism>
<accession>B8IQF8</accession>
<dbReference type="Proteomes" id="UP000008207">
    <property type="component" value="Chromosome"/>
</dbReference>
<dbReference type="HOGENOM" id="CLU_2602016_0_0_5"/>
<evidence type="ECO:0000313" key="2">
    <source>
        <dbReference type="Proteomes" id="UP000008207"/>
    </source>
</evidence>
<gene>
    <name evidence="1" type="ordered locus">Mnod_5629</name>
</gene>
<dbReference type="EMBL" id="CP001349">
    <property type="protein sequence ID" value="ACL60470.1"/>
    <property type="molecule type" value="Genomic_DNA"/>
</dbReference>
<keyword evidence="2" id="KW-1185">Reference proteome</keyword>
<protein>
    <submittedName>
        <fullName evidence="1">Uncharacterized protein</fullName>
    </submittedName>
</protein>
<dbReference type="AlphaFoldDB" id="B8IQF8"/>
<dbReference type="OrthoDB" id="8454362at2"/>
<evidence type="ECO:0000313" key="1">
    <source>
        <dbReference type="EMBL" id="ACL60470.1"/>
    </source>
</evidence>
<proteinExistence type="predicted"/>
<dbReference type="RefSeq" id="WP_015932072.1">
    <property type="nucleotide sequence ID" value="NC_011894.1"/>
</dbReference>
<dbReference type="KEGG" id="mno:Mnod_5629"/>
<name>B8IQF8_METNO</name>
<reference evidence="1 2" key="1">
    <citation type="submission" date="2009-01" db="EMBL/GenBank/DDBJ databases">
        <title>Complete sequence of chromosome of Methylobacterium nodulans ORS 2060.</title>
        <authorList>
            <consortium name="US DOE Joint Genome Institute"/>
            <person name="Lucas S."/>
            <person name="Copeland A."/>
            <person name="Lapidus A."/>
            <person name="Glavina del Rio T."/>
            <person name="Dalin E."/>
            <person name="Tice H."/>
            <person name="Bruce D."/>
            <person name="Goodwin L."/>
            <person name="Pitluck S."/>
            <person name="Sims D."/>
            <person name="Brettin T."/>
            <person name="Detter J.C."/>
            <person name="Han C."/>
            <person name="Larimer F."/>
            <person name="Land M."/>
            <person name="Hauser L."/>
            <person name="Kyrpides N."/>
            <person name="Ivanova N."/>
            <person name="Marx C.J."/>
            <person name="Richardson P."/>
        </authorList>
    </citation>
    <scope>NUCLEOTIDE SEQUENCE [LARGE SCALE GENOMIC DNA]</scope>
    <source>
        <strain evidence="2">LMG 21967 / CNCM I-2342 / ORS 2060</strain>
    </source>
</reference>
<sequence length="79" mass="8621">MSEIEELRARVDVLEQETAAYSALFGALGRLLGPQFLETAADITQLTGAHPAARGLVSKRMTEALRIIDDLRLIAETKP</sequence>